<dbReference type="Proteomes" id="UP000186817">
    <property type="component" value="Unassembled WGS sequence"/>
</dbReference>
<dbReference type="OrthoDB" id="427625at2759"/>
<accession>A0A1Q9DGW0</accession>
<dbReference type="InterPro" id="IPR012664">
    <property type="entry name" value="CHP02452"/>
</dbReference>
<gene>
    <name evidence="2" type="ORF">AK812_SmicGene23594</name>
</gene>
<sequence length="424" mass="45949">MLAIEPLHLRGLRTFECAEELGVQLSYYRYRSLGGVLRRAVQIDTATHGRANPDSDGSFGWIRKANMETDRSARRRIAGKTQESIDARGYILENKSVLLRHVSSSLAGTRLVSPTCGSWPTADSWLAEMRGEPKAPVFEQKTVFEAAEEYCKRGFRVAAVNAASAYHAGGGFATGGRHALEESMCIQSTLFPSLQLGEALAKKAGVASPSFVPCRRDGSPWTPHLPADGVLLSPSVEVFRSGTNEGYPFLATPFQLQVTMPGQPAHICNALKSRWRATLVAAIEANANCVVLPDAGCGVFKNDPKAKPQRKPGWKLLHDPPSRVALLSDEIVIASPAPAGRVFAEAAAQALDPNPLAQLPEPTSPSSPSGASWLFETNHGFHPFFQDCQVVLEQKYQQFRNGGPAQVWVTSAGKNIKVDFQFLG</sequence>
<evidence type="ECO:0000313" key="3">
    <source>
        <dbReference type="Proteomes" id="UP000186817"/>
    </source>
</evidence>
<dbReference type="PANTHER" id="PTHR35596:SF1">
    <property type="entry name" value="MICROBIAL-TYPE PARG CATALYTIC DOMAIN-CONTAINING PROTEIN"/>
    <property type="match status" value="1"/>
</dbReference>
<keyword evidence="3" id="KW-1185">Reference proteome</keyword>
<dbReference type="InterPro" id="IPR043472">
    <property type="entry name" value="Macro_dom-like"/>
</dbReference>
<comment type="caution">
    <text evidence="2">The sequence shown here is derived from an EMBL/GenBank/DDBJ whole genome shotgun (WGS) entry which is preliminary data.</text>
</comment>
<dbReference type="Gene3D" id="3.40.220.10">
    <property type="entry name" value="Leucine Aminopeptidase, subunit E, domain 1"/>
    <property type="match status" value="1"/>
</dbReference>
<feature type="domain" description="Microbial-type PARG catalytic" evidence="1">
    <location>
        <begin position="80"/>
        <end position="240"/>
    </location>
</feature>
<proteinExistence type="predicted"/>
<dbReference type="PANTHER" id="PTHR35596">
    <property type="entry name" value="DUF2263 DOMAIN-CONTAINING PROTEIN"/>
    <property type="match status" value="1"/>
</dbReference>
<name>A0A1Q9DGW0_SYMMI</name>
<dbReference type="EMBL" id="LSRX01000544">
    <property type="protein sequence ID" value="OLP94393.1"/>
    <property type="molecule type" value="Genomic_DNA"/>
</dbReference>
<dbReference type="Pfam" id="PF10021">
    <property type="entry name" value="PARG_cat_microb"/>
    <property type="match status" value="1"/>
</dbReference>
<dbReference type="NCBIfam" id="TIGR02452">
    <property type="entry name" value="TIGR02452 family protein"/>
    <property type="match status" value="1"/>
</dbReference>
<reference evidence="2 3" key="1">
    <citation type="submission" date="2016-02" db="EMBL/GenBank/DDBJ databases">
        <title>Genome analysis of coral dinoflagellate symbionts highlights evolutionary adaptations to a symbiotic lifestyle.</title>
        <authorList>
            <person name="Aranda M."/>
            <person name="Li Y."/>
            <person name="Liew Y.J."/>
            <person name="Baumgarten S."/>
            <person name="Simakov O."/>
            <person name="Wilson M."/>
            <person name="Piel J."/>
            <person name="Ashoor H."/>
            <person name="Bougouffa S."/>
            <person name="Bajic V.B."/>
            <person name="Ryu T."/>
            <person name="Ravasi T."/>
            <person name="Bayer T."/>
            <person name="Micklem G."/>
            <person name="Kim H."/>
            <person name="Bhak J."/>
            <person name="Lajeunesse T.C."/>
            <person name="Voolstra C.R."/>
        </authorList>
    </citation>
    <scope>NUCLEOTIDE SEQUENCE [LARGE SCALE GENOMIC DNA]</scope>
    <source>
        <strain evidence="2 3">CCMP2467</strain>
    </source>
</reference>
<dbReference type="AlphaFoldDB" id="A0A1Q9DGW0"/>
<evidence type="ECO:0000259" key="1">
    <source>
        <dbReference type="Pfam" id="PF10021"/>
    </source>
</evidence>
<organism evidence="2 3">
    <name type="scientific">Symbiodinium microadriaticum</name>
    <name type="common">Dinoflagellate</name>
    <name type="synonym">Zooxanthella microadriatica</name>
    <dbReference type="NCBI Taxonomy" id="2951"/>
    <lineage>
        <taxon>Eukaryota</taxon>
        <taxon>Sar</taxon>
        <taxon>Alveolata</taxon>
        <taxon>Dinophyceae</taxon>
        <taxon>Suessiales</taxon>
        <taxon>Symbiodiniaceae</taxon>
        <taxon>Symbiodinium</taxon>
    </lineage>
</organism>
<evidence type="ECO:0000313" key="2">
    <source>
        <dbReference type="EMBL" id="OLP94393.1"/>
    </source>
</evidence>
<dbReference type="InterPro" id="IPR019261">
    <property type="entry name" value="PARG_cat_microbial"/>
</dbReference>
<protein>
    <recommendedName>
        <fullName evidence="1">Microbial-type PARG catalytic domain-containing protein</fullName>
    </recommendedName>
</protein>